<dbReference type="PANTHER" id="PTHR31535:SF3">
    <property type="entry name" value="REGULATORY PROTEIN ZESTE"/>
    <property type="match status" value="1"/>
</dbReference>
<name>A0A382DV45_9ZZZZ</name>
<sequence>MYQSKKIIITAILFFCWELNAQVALPTFQATHYVKIGLYSFSSHTFTNCGSTGKTGPTLANCKSSYDVSWENNTDYFNVPNDAGIQYWTVPVTGTYTIEAYGAQGGDVGGEGARMSGNFNLTQGDILKILVGQAGGTADNQHGSGGGGSFVATNDDTPLVVAGGGGGHGKSGLGSNADGATTTSGKGGS</sequence>
<gene>
    <name evidence="2" type="ORF">METZ01_LOCUS194658</name>
</gene>
<protein>
    <submittedName>
        <fullName evidence="2">Uncharacterized protein</fullName>
    </submittedName>
</protein>
<feature type="region of interest" description="Disordered" evidence="1">
    <location>
        <begin position="138"/>
        <end position="189"/>
    </location>
</feature>
<organism evidence="2">
    <name type="scientific">marine metagenome</name>
    <dbReference type="NCBI Taxonomy" id="408172"/>
    <lineage>
        <taxon>unclassified sequences</taxon>
        <taxon>metagenomes</taxon>
        <taxon>ecological metagenomes</taxon>
    </lineage>
</organism>
<dbReference type="AlphaFoldDB" id="A0A382DV45"/>
<evidence type="ECO:0000256" key="1">
    <source>
        <dbReference type="SAM" id="MobiDB-lite"/>
    </source>
</evidence>
<evidence type="ECO:0000313" key="2">
    <source>
        <dbReference type="EMBL" id="SVB41804.1"/>
    </source>
</evidence>
<dbReference type="PANTHER" id="PTHR31535">
    <property type="match status" value="1"/>
</dbReference>
<feature type="non-terminal residue" evidence="2">
    <location>
        <position position="189"/>
    </location>
</feature>
<dbReference type="EMBL" id="UINC01041059">
    <property type="protein sequence ID" value="SVB41804.1"/>
    <property type="molecule type" value="Genomic_DNA"/>
</dbReference>
<feature type="compositionally biased region" description="Polar residues" evidence="1">
    <location>
        <begin position="178"/>
        <end position="189"/>
    </location>
</feature>
<proteinExistence type="predicted"/>
<feature type="compositionally biased region" description="Gly residues" evidence="1">
    <location>
        <begin position="162"/>
        <end position="172"/>
    </location>
</feature>
<reference evidence="2" key="1">
    <citation type="submission" date="2018-05" db="EMBL/GenBank/DDBJ databases">
        <authorList>
            <person name="Lanie J.A."/>
            <person name="Ng W.-L."/>
            <person name="Kazmierczak K.M."/>
            <person name="Andrzejewski T.M."/>
            <person name="Davidsen T.M."/>
            <person name="Wayne K.J."/>
            <person name="Tettelin H."/>
            <person name="Glass J.I."/>
            <person name="Rusch D."/>
            <person name="Podicherti R."/>
            <person name="Tsui H.-C.T."/>
            <person name="Winkler M.E."/>
        </authorList>
    </citation>
    <scope>NUCLEOTIDE SEQUENCE</scope>
</reference>
<accession>A0A382DV45</accession>